<organism evidence="1 2">
    <name type="scientific">Collimonas pratensis</name>
    <dbReference type="NCBI Taxonomy" id="279113"/>
    <lineage>
        <taxon>Bacteria</taxon>
        <taxon>Pseudomonadati</taxon>
        <taxon>Pseudomonadota</taxon>
        <taxon>Betaproteobacteria</taxon>
        <taxon>Burkholderiales</taxon>
        <taxon>Oxalobacteraceae</taxon>
        <taxon>Collimonas</taxon>
    </lineage>
</organism>
<proteinExistence type="predicted"/>
<evidence type="ECO:0000313" key="2">
    <source>
        <dbReference type="Proteomes" id="UP000074914"/>
    </source>
</evidence>
<sequence length="37" mass="4242">MPDFFHVFDAKHANRHMNQAALFKALNNAASQHYSNP</sequence>
<dbReference type="Proteomes" id="UP000074914">
    <property type="component" value="Chromosome"/>
</dbReference>
<keyword evidence="2" id="KW-1185">Reference proteome</keyword>
<reference evidence="1 2" key="1">
    <citation type="submission" date="2015-11" db="EMBL/GenBank/DDBJ databases">
        <title>Exploring the genomic traits of fungus-feeding bacterial genus Collimonas.</title>
        <authorList>
            <person name="Song C."/>
            <person name="Schmidt R."/>
            <person name="de Jager V."/>
            <person name="Krzyzanowska D."/>
            <person name="Jongedijk E."/>
            <person name="Cankar K."/>
            <person name="Beekwilder J."/>
            <person name="van Veen A."/>
            <person name="de Boer W."/>
            <person name="van Veen J.A."/>
            <person name="Garbeva P."/>
        </authorList>
    </citation>
    <scope>NUCLEOTIDE SEQUENCE [LARGE SCALE GENOMIC DNA]</scope>
    <source>
        <strain evidence="1 2">Ter291</strain>
    </source>
</reference>
<name>A0ABM5Z408_9BURK</name>
<protein>
    <submittedName>
        <fullName evidence="1">Uncharacterized protein</fullName>
    </submittedName>
</protein>
<accession>A0ABM5Z408</accession>
<gene>
    <name evidence="1" type="ORF">CPter291_1594</name>
</gene>
<evidence type="ECO:0000313" key="1">
    <source>
        <dbReference type="EMBL" id="AMP13866.1"/>
    </source>
</evidence>
<dbReference type="EMBL" id="CP013236">
    <property type="protein sequence ID" value="AMP13866.1"/>
    <property type="molecule type" value="Genomic_DNA"/>
</dbReference>